<evidence type="ECO:0000313" key="2">
    <source>
        <dbReference type="Proteomes" id="UP000463939"/>
    </source>
</evidence>
<dbReference type="Pfam" id="PF07103">
    <property type="entry name" value="DUF1365"/>
    <property type="match status" value="1"/>
</dbReference>
<dbReference type="PANTHER" id="PTHR33973:SF4">
    <property type="entry name" value="OS07G0153300 PROTEIN"/>
    <property type="match status" value="1"/>
</dbReference>
<dbReference type="KEGG" id="sniv:SFSGTM_16100"/>
<dbReference type="AlphaFoldDB" id="A0A809S9G0"/>
<evidence type="ECO:0000313" key="1">
    <source>
        <dbReference type="EMBL" id="BBP00902.1"/>
    </source>
</evidence>
<dbReference type="EMBL" id="AP021881">
    <property type="protein sequence ID" value="BBP00902.1"/>
    <property type="molecule type" value="Genomic_DNA"/>
</dbReference>
<proteinExistence type="predicted"/>
<protein>
    <submittedName>
        <fullName evidence="1">DUF1365 domain-containing protein</fullName>
    </submittedName>
</protein>
<accession>A0A809S9G0</accession>
<name>A0A809S9G0_9PROT</name>
<organism evidence="1 2">
    <name type="scientific">Sulfuriferula nivalis</name>
    <dbReference type="NCBI Taxonomy" id="2675298"/>
    <lineage>
        <taxon>Bacteria</taxon>
        <taxon>Pseudomonadati</taxon>
        <taxon>Pseudomonadota</taxon>
        <taxon>Betaproteobacteria</taxon>
        <taxon>Nitrosomonadales</taxon>
        <taxon>Sulfuricellaceae</taxon>
        <taxon>Sulfuriferula</taxon>
    </lineage>
</organism>
<dbReference type="InterPro" id="IPR010775">
    <property type="entry name" value="DUF1365"/>
</dbReference>
<dbReference type="PANTHER" id="PTHR33973">
    <property type="entry name" value="OS07G0153300 PROTEIN"/>
    <property type="match status" value="1"/>
</dbReference>
<gene>
    <name evidence="1" type="ORF">SFSGTM_16100</name>
</gene>
<sequence length="252" mass="29930">MKPEVVIGHIMHYRHYPVAHQFTYPTYFLRFSIDDIANLSNRWLSIDRWNLFSFHNRDHGKHDGSSLAIWIRQLLADNGITTANGDIVLHTYPRILGYVFNPVSFWFCHDQDGDVRAILCEVNNTFNEHHSYLLSHLDQRPIVEHEWLQCHKQFHVSPFFAVAGEYQFRFRWKDENCVFQINHHLNEEKMLSTTLSGVKCDLTSNRLIKLFFSQAWMTLAVIIRIHLQAWHLWRKGAKFHPKPQPPNEEISR</sequence>
<dbReference type="RefSeq" id="WP_162084748.1">
    <property type="nucleotide sequence ID" value="NZ_AP021881.1"/>
</dbReference>
<dbReference type="Proteomes" id="UP000463939">
    <property type="component" value="Chromosome"/>
</dbReference>
<keyword evidence="2" id="KW-1185">Reference proteome</keyword>
<reference evidence="2" key="1">
    <citation type="submission" date="2019-11" db="EMBL/GenBank/DDBJ databases">
        <title>Isolation and characterization of a novel species in the genus Sulfuriferula.</title>
        <authorList>
            <person name="Mochizuki J."/>
            <person name="Kojima H."/>
            <person name="Fukui M."/>
        </authorList>
    </citation>
    <scope>NUCLEOTIDE SEQUENCE [LARGE SCALE GENOMIC DNA]</scope>
    <source>
        <strain evidence="2">SGTM</strain>
    </source>
</reference>